<reference evidence="5" key="1">
    <citation type="journal article" date="2019" name="Int. J. Syst. Evol. Microbiol.">
        <title>The Global Catalogue of Microorganisms (GCM) 10K type strain sequencing project: providing services to taxonomists for standard genome sequencing and annotation.</title>
        <authorList>
            <consortium name="The Broad Institute Genomics Platform"/>
            <consortium name="The Broad Institute Genome Sequencing Center for Infectious Disease"/>
            <person name="Wu L."/>
            <person name="Ma J."/>
        </authorList>
    </citation>
    <scope>NUCLEOTIDE SEQUENCE [LARGE SCALE GENOMIC DNA]</scope>
    <source>
        <strain evidence="5">CCM 8903</strain>
    </source>
</reference>
<dbReference type="PROSITE" id="PS50045">
    <property type="entry name" value="SIGMA54_INTERACT_4"/>
    <property type="match status" value="1"/>
</dbReference>
<evidence type="ECO:0000256" key="1">
    <source>
        <dbReference type="ARBA" id="ARBA00022741"/>
    </source>
</evidence>
<dbReference type="PANTHER" id="PTHR32071">
    <property type="entry name" value="TRANSCRIPTIONAL REGULATORY PROTEIN"/>
    <property type="match status" value="1"/>
</dbReference>
<dbReference type="Pfam" id="PF06506">
    <property type="entry name" value="PrpR_N"/>
    <property type="match status" value="1"/>
</dbReference>
<gene>
    <name evidence="4" type="ORF">ACFQ5J_10020</name>
</gene>
<evidence type="ECO:0000259" key="3">
    <source>
        <dbReference type="PROSITE" id="PS50045"/>
    </source>
</evidence>
<evidence type="ECO:0000313" key="5">
    <source>
        <dbReference type="Proteomes" id="UP001597252"/>
    </source>
</evidence>
<dbReference type="RefSeq" id="WP_125754027.1">
    <property type="nucleotide sequence ID" value="NZ_JBHTON010000033.1"/>
</dbReference>
<dbReference type="InterPro" id="IPR002078">
    <property type="entry name" value="Sigma_54_int"/>
</dbReference>
<keyword evidence="1" id="KW-0547">Nucleotide-binding</keyword>
<dbReference type="InterPro" id="IPR002197">
    <property type="entry name" value="HTH_Fis"/>
</dbReference>
<comment type="caution">
    <text evidence="4">The sequence shown here is derived from an EMBL/GenBank/DDBJ whole genome shotgun (WGS) entry which is preliminary data.</text>
</comment>
<dbReference type="Gene3D" id="1.10.10.60">
    <property type="entry name" value="Homeodomain-like"/>
    <property type="match status" value="1"/>
</dbReference>
<dbReference type="Proteomes" id="UP001597252">
    <property type="component" value="Unassembled WGS sequence"/>
</dbReference>
<evidence type="ECO:0000256" key="2">
    <source>
        <dbReference type="ARBA" id="ARBA00022840"/>
    </source>
</evidence>
<dbReference type="EMBL" id="JBHTON010000033">
    <property type="protein sequence ID" value="MFD1485564.1"/>
    <property type="molecule type" value="Genomic_DNA"/>
</dbReference>
<protein>
    <submittedName>
        <fullName evidence="4">PrpR N-terminal domain-containing protein</fullName>
    </submittedName>
</protein>
<dbReference type="SUPFAM" id="SSF159800">
    <property type="entry name" value="PrpR receptor domain-like"/>
    <property type="match status" value="1"/>
</dbReference>
<organism evidence="4 5">
    <name type="scientific">Lacticaseibacillus baoqingensis</name>
    <dbReference type="NCBI Taxonomy" id="2486013"/>
    <lineage>
        <taxon>Bacteria</taxon>
        <taxon>Bacillati</taxon>
        <taxon>Bacillota</taxon>
        <taxon>Bacilli</taxon>
        <taxon>Lactobacillales</taxon>
        <taxon>Lactobacillaceae</taxon>
        <taxon>Lacticaseibacillus</taxon>
    </lineage>
</organism>
<name>A0ABW4E7E9_9LACO</name>
<dbReference type="Gene3D" id="3.40.50.2300">
    <property type="match status" value="1"/>
</dbReference>
<dbReference type="InterPro" id="IPR027417">
    <property type="entry name" value="P-loop_NTPase"/>
</dbReference>
<sequence length="598" mass="66664">MNSRVKILGIAPYSELATVMTEYGHTDERIQMTVVLGNMAAGVAIAKAEYQNYDVILSRGNTAELIKQAVPILVIDIGIGFYDVLSCIKLAENTQGRFAIIGYSSMTTIARNIRDLLQTTTQVYAIDDHSDQHAILTQIKDQGYQMVICDTILFSAAKAAGLTPILLVTSLESLKKAIDRAIYYFEINANIQAQHALLAEAIATDAAQFVVLDQASTVVYTSVDAKYDHQVTAVLKQHLQKLSTGHHEDFVLRVDHTYYQVHGWVLEHAKRHYYSFRLQQTDQPQQLDQHQIKILDRQQALDRIEKSDYPEALSYPAACHHADAEALSHEPLMIIGATGAFQNETAFLYYAKSNFNDHPLFMVDCALMTGADWDYLLDNIDSPFMDNHNTIYLARVEQLSLAQQKQLITMIDESELAQRNRLILSCARSQAQAQDLSELSDYLDCRLISLTPLDQQKEQLTSITNLLINRLNQQYAKQVVGLDADALALLQAFTFTGDYAQLKQILTAAVPQTTTPYITKAVLAPILASTQILQCAQQATPASTACQPGEIRLALDQPLNRSIDQIIQAATELNDYNQAATAKKLGISRTSVWRHLKA</sequence>
<evidence type="ECO:0000313" key="4">
    <source>
        <dbReference type="EMBL" id="MFD1485564.1"/>
    </source>
</evidence>
<dbReference type="PANTHER" id="PTHR32071:SF121">
    <property type="entry name" value="SIGMA L-DEPENDENT TRANSCRIPTIONAL REGULATOR YQIR-RELATED"/>
    <property type="match status" value="1"/>
</dbReference>
<dbReference type="SUPFAM" id="SSF52540">
    <property type="entry name" value="P-loop containing nucleoside triphosphate hydrolases"/>
    <property type="match status" value="1"/>
</dbReference>
<dbReference type="InterPro" id="IPR010524">
    <property type="entry name" value="Sig_transdc_resp-reg_PrpR_N"/>
</dbReference>
<keyword evidence="2" id="KW-0067">ATP-binding</keyword>
<feature type="domain" description="Sigma-54 factor interaction" evidence="3">
    <location>
        <begin position="324"/>
        <end position="511"/>
    </location>
</feature>
<dbReference type="SUPFAM" id="SSF46689">
    <property type="entry name" value="Homeodomain-like"/>
    <property type="match status" value="1"/>
</dbReference>
<accession>A0ABW4E7E9</accession>
<keyword evidence="5" id="KW-1185">Reference proteome</keyword>
<dbReference type="InterPro" id="IPR009057">
    <property type="entry name" value="Homeodomain-like_sf"/>
</dbReference>
<dbReference type="Gene3D" id="3.40.50.300">
    <property type="entry name" value="P-loop containing nucleotide triphosphate hydrolases"/>
    <property type="match status" value="1"/>
</dbReference>
<dbReference type="Gene3D" id="3.40.50.10660">
    <property type="entry name" value="PrpR receptor domain-like"/>
    <property type="match status" value="1"/>
</dbReference>
<proteinExistence type="predicted"/>
<dbReference type="Pfam" id="PF02954">
    <property type="entry name" value="HTH_8"/>
    <property type="match status" value="1"/>
</dbReference>